<feature type="region of interest" description="Disordered" evidence="1">
    <location>
        <begin position="290"/>
        <end position="315"/>
    </location>
</feature>
<dbReference type="EMBL" id="KV014482">
    <property type="protein sequence ID" value="KZV22046.1"/>
    <property type="molecule type" value="Genomic_DNA"/>
</dbReference>
<sequence length="352" mass="39555">MIGKYWLLRKAPRAGQIVIQNLHPAAHHQVIVNRRKFISSWLIKLRTINIEFTREDLVTALNDMVKEYRKLSHLFEEAKAENMSPKSSLIESSSDELEDIDSLKTELIYRSDLIGDRICDEVTVIGMNRMFIRWTRARWAGPSLSLVYLIRLKGFITNNHNNYIAQNPNPRALKAAAAAPRRNLFRPTFRGESIGDKIHQSSNADCYECCRRDQSPVVTFVLPDQATTAGYLPTGPPPDPGGSNVTDLASNRDLTREIWSLQVNAPAILHRHDHLLFFAFVLPAPATTARALPSGPSPGPGGSNENQPHPQPSLHEGERTLRHMHKHTLRDVRHQAIGSTTITPLRTTTSHS</sequence>
<keyword evidence="3" id="KW-1185">Reference proteome</keyword>
<evidence type="ECO:0000256" key="1">
    <source>
        <dbReference type="SAM" id="MobiDB-lite"/>
    </source>
</evidence>
<evidence type="ECO:0000313" key="3">
    <source>
        <dbReference type="Proteomes" id="UP000250235"/>
    </source>
</evidence>
<accession>A0A2Z7AKQ0</accession>
<dbReference type="AlphaFoldDB" id="A0A2Z7AKQ0"/>
<dbReference type="Proteomes" id="UP000250235">
    <property type="component" value="Unassembled WGS sequence"/>
</dbReference>
<organism evidence="2 3">
    <name type="scientific">Dorcoceras hygrometricum</name>
    <dbReference type="NCBI Taxonomy" id="472368"/>
    <lineage>
        <taxon>Eukaryota</taxon>
        <taxon>Viridiplantae</taxon>
        <taxon>Streptophyta</taxon>
        <taxon>Embryophyta</taxon>
        <taxon>Tracheophyta</taxon>
        <taxon>Spermatophyta</taxon>
        <taxon>Magnoliopsida</taxon>
        <taxon>eudicotyledons</taxon>
        <taxon>Gunneridae</taxon>
        <taxon>Pentapetalae</taxon>
        <taxon>asterids</taxon>
        <taxon>lamiids</taxon>
        <taxon>Lamiales</taxon>
        <taxon>Gesneriaceae</taxon>
        <taxon>Didymocarpoideae</taxon>
        <taxon>Trichosporeae</taxon>
        <taxon>Loxocarpinae</taxon>
        <taxon>Dorcoceras</taxon>
    </lineage>
</organism>
<gene>
    <name evidence="2" type="ORF">F511_27993</name>
</gene>
<evidence type="ECO:0000313" key="2">
    <source>
        <dbReference type="EMBL" id="KZV22046.1"/>
    </source>
</evidence>
<proteinExistence type="predicted"/>
<name>A0A2Z7AKQ0_9LAMI</name>
<protein>
    <submittedName>
        <fullName evidence="2">Uncharacterized protein</fullName>
    </submittedName>
</protein>
<reference evidence="2 3" key="1">
    <citation type="journal article" date="2015" name="Proc. Natl. Acad. Sci. U.S.A.">
        <title>The resurrection genome of Boea hygrometrica: A blueprint for survival of dehydration.</title>
        <authorList>
            <person name="Xiao L."/>
            <person name="Yang G."/>
            <person name="Zhang L."/>
            <person name="Yang X."/>
            <person name="Zhao S."/>
            <person name="Ji Z."/>
            <person name="Zhou Q."/>
            <person name="Hu M."/>
            <person name="Wang Y."/>
            <person name="Chen M."/>
            <person name="Xu Y."/>
            <person name="Jin H."/>
            <person name="Xiao X."/>
            <person name="Hu G."/>
            <person name="Bao F."/>
            <person name="Hu Y."/>
            <person name="Wan P."/>
            <person name="Li L."/>
            <person name="Deng X."/>
            <person name="Kuang T."/>
            <person name="Xiang C."/>
            <person name="Zhu J.K."/>
            <person name="Oliver M.J."/>
            <person name="He Y."/>
        </authorList>
    </citation>
    <scope>NUCLEOTIDE SEQUENCE [LARGE SCALE GENOMIC DNA]</scope>
    <source>
        <strain evidence="3">cv. XS01</strain>
    </source>
</reference>